<dbReference type="EMBL" id="CP045910">
    <property type="protein sequence ID" value="QQP31631.1"/>
    <property type="molecule type" value="Genomic_DNA"/>
</dbReference>
<evidence type="ECO:0000313" key="1">
    <source>
        <dbReference type="EMBL" id="QQP31631.1"/>
    </source>
</evidence>
<keyword evidence="2" id="KW-1185">Reference proteome</keyword>
<accession>A0A7T8JSJ3</accession>
<proteinExistence type="predicted"/>
<dbReference type="Proteomes" id="UP000595437">
    <property type="component" value="Chromosome 21"/>
</dbReference>
<protein>
    <submittedName>
        <fullName evidence="1">Uncharacterized protein</fullName>
    </submittedName>
</protein>
<reference evidence="2" key="1">
    <citation type="submission" date="2021-01" db="EMBL/GenBank/DDBJ databases">
        <title>Caligus Genome Assembly.</title>
        <authorList>
            <person name="Gallardo-Escarate C."/>
        </authorList>
    </citation>
    <scope>NUCLEOTIDE SEQUENCE [LARGE SCALE GENOMIC DNA]</scope>
</reference>
<dbReference type="AlphaFoldDB" id="A0A7T8JSJ3"/>
<organism evidence="1 2">
    <name type="scientific">Caligus rogercresseyi</name>
    <name type="common">Sea louse</name>
    <dbReference type="NCBI Taxonomy" id="217165"/>
    <lineage>
        <taxon>Eukaryota</taxon>
        <taxon>Metazoa</taxon>
        <taxon>Ecdysozoa</taxon>
        <taxon>Arthropoda</taxon>
        <taxon>Crustacea</taxon>
        <taxon>Multicrustacea</taxon>
        <taxon>Hexanauplia</taxon>
        <taxon>Copepoda</taxon>
        <taxon>Siphonostomatoida</taxon>
        <taxon>Caligidae</taxon>
        <taxon>Caligus</taxon>
    </lineage>
</organism>
<name>A0A7T8JSJ3_CALRO</name>
<feature type="non-terminal residue" evidence="1">
    <location>
        <position position="1"/>
    </location>
</feature>
<gene>
    <name evidence="1" type="ORF">FKW44_025294</name>
</gene>
<evidence type="ECO:0000313" key="2">
    <source>
        <dbReference type="Proteomes" id="UP000595437"/>
    </source>
</evidence>
<sequence>YALKAVPELQAKAKELQASAKASSELEPSEMTVIFEEISSLQAEISAFESRVKSLEGSLGVYLGESQKRRDQIQKYQALLLDLELWCEGMNKERRQELSGGSETLRSKEEIAQALNSAKVKWEIYHH</sequence>